<dbReference type="EMBL" id="MN740453">
    <property type="protein sequence ID" value="QHU27313.1"/>
    <property type="molecule type" value="Genomic_DNA"/>
</dbReference>
<dbReference type="AlphaFoldDB" id="A0A6C0L9Q7"/>
<proteinExistence type="predicted"/>
<reference evidence="1" key="1">
    <citation type="journal article" date="2020" name="Nature">
        <title>Giant virus diversity and host interactions through global metagenomics.</title>
        <authorList>
            <person name="Schulz F."/>
            <person name="Roux S."/>
            <person name="Paez-Espino D."/>
            <person name="Jungbluth S."/>
            <person name="Walsh D.A."/>
            <person name="Denef V.J."/>
            <person name="McMahon K.D."/>
            <person name="Konstantinidis K.T."/>
            <person name="Eloe-Fadrosh E.A."/>
            <person name="Kyrpides N.C."/>
            <person name="Woyke T."/>
        </authorList>
    </citation>
    <scope>NUCLEOTIDE SEQUENCE</scope>
    <source>
        <strain evidence="1">GVMAG-M-3300027763-16</strain>
    </source>
</reference>
<evidence type="ECO:0000313" key="1">
    <source>
        <dbReference type="EMBL" id="QHU27313.1"/>
    </source>
</evidence>
<organism evidence="1">
    <name type="scientific">viral metagenome</name>
    <dbReference type="NCBI Taxonomy" id="1070528"/>
    <lineage>
        <taxon>unclassified sequences</taxon>
        <taxon>metagenomes</taxon>
        <taxon>organismal metagenomes</taxon>
    </lineage>
</organism>
<sequence>MSTSVHSAINFADFSVFADMYNDTDEKWSIHSDENNDIQDYDDALKDYYDAYCSYLVSRKYTPDIIKTYRKNAIIDFYIAENKFDNSLRKELDDYYIANIKDNFNKKLDPPPCFFHQVRMEQKCEEEHEKRDIETDDVAQHYINLKNMYKSVYELMNNTSINNPYNINDNIQSDYDDNESNYDKYTEYYDEYYNMYDSDYYSDNNYYSDGYSDDYDQHDN</sequence>
<protein>
    <submittedName>
        <fullName evidence="1">Uncharacterized protein</fullName>
    </submittedName>
</protein>
<accession>A0A6C0L9Q7</accession>
<name>A0A6C0L9Q7_9ZZZZ</name>